<dbReference type="Pfam" id="PF00903">
    <property type="entry name" value="Glyoxalase"/>
    <property type="match status" value="1"/>
</dbReference>
<proteinExistence type="inferred from homology"/>
<gene>
    <name evidence="17" type="ORF">GCM10007878_19880</name>
</gene>
<dbReference type="InterPro" id="IPR004360">
    <property type="entry name" value="Glyas_Fos-R_dOase_dom"/>
</dbReference>
<evidence type="ECO:0000256" key="13">
    <source>
        <dbReference type="ARBA" id="ARBA00030369"/>
    </source>
</evidence>
<name>A0ABQ6A398_9GAMM</name>
<dbReference type="PROSITE" id="PS00082">
    <property type="entry name" value="EXTRADIOL_DIOXYGENAS"/>
    <property type="match status" value="1"/>
</dbReference>
<dbReference type="InterPro" id="IPR029068">
    <property type="entry name" value="Glyas_Bleomycin-R_OHBP_Dase"/>
</dbReference>
<evidence type="ECO:0000256" key="11">
    <source>
        <dbReference type="ARBA" id="ARBA00023002"/>
    </source>
</evidence>
<comment type="cofactor">
    <cofactor evidence="2 15">
        <name>Fe(2+)</name>
        <dbReference type="ChEBI" id="CHEBI:29033"/>
    </cofactor>
</comment>
<dbReference type="InterPro" id="IPR051332">
    <property type="entry name" value="Fosfomycin_Res_Enzymes"/>
</dbReference>
<evidence type="ECO:0000256" key="10">
    <source>
        <dbReference type="ARBA" id="ARBA00022964"/>
    </source>
</evidence>
<evidence type="ECO:0000256" key="2">
    <source>
        <dbReference type="ARBA" id="ARBA00001954"/>
    </source>
</evidence>
<evidence type="ECO:0000259" key="16">
    <source>
        <dbReference type="PROSITE" id="PS51819"/>
    </source>
</evidence>
<evidence type="ECO:0000256" key="9">
    <source>
        <dbReference type="ARBA" id="ARBA00022797"/>
    </source>
</evidence>
<dbReference type="InterPro" id="IPR017624">
    <property type="entry name" value="Catechol_2-3_dOase"/>
</dbReference>
<dbReference type="InterPro" id="IPR000486">
    <property type="entry name" value="Xdiol_ring_cleave_dOase_1/2"/>
</dbReference>
<evidence type="ECO:0000256" key="15">
    <source>
        <dbReference type="RuleBase" id="RU000683"/>
    </source>
</evidence>
<feature type="domain" description="VOC" evidence="16">
    <location>
        <begin position="150"/>
        <end position="268"/>
    </location>
</feature>
<keyword evidence="11 15" id="KW-0560">Oxidoreductase</keyword>
<accession>A0ABQ6A398</accession>
<keyword evidence="18" id="KW-1185">Reference proteome</keyword>
<evidence type="ECO:0000256" key="12">
    <source>
        <dbReference type="ARBA" id="ARBA00023004"/>
    </source>
</evidence>
<sequence length="306" mass="34771">MRKGVMRPGHVQIRVLDMDEAVKHYVDLIGLIEMDRDDKGRVYLKGWTEVDKYSVILIEADEPGMDFMGFKCVDEATLDSLAADVRKLGIDVKEIPAGDLPNCGRRMQFVAPTGHVFELYATKEQTGKWGISDVNPEAWPRDLKGMKATRFDHCLLYGDDLDGNLELFDVLGFGLAEQVLDPEGNRAALFLTTSMKEHDVAFIKHEEKNKFHHASFYLDTWEEVLRAADLITMTDTPLDIGPTRHGLTHGQTIYFFDPSGNRSEVFCGGSYYFPDHKTITWKAEDLGKAIFYHTRELNERFLTALT</sequence>
<dbReference type="PANTHER" id="PTHR36113">
    <property type="entry name" value="LYASE, PUTATIVE-RELATED-RELATED"/>
    <property type="match status" value="1"/>
</dbReference>
<keyword evidence="12 15" id="KW-0408">Iron</keyword>
<evidence type="ECO:0000256" key="7">
    <source>
        <dbReference type="ARBA" id="ARBA00022723"/>
    </source>
</evidence>
<dbReference type="InterPro" id="IPR054560">
    <property type="entry name" value="XylE-like_N"/>
</dbReference>
<protein>
    <recommendedName>
        <fullName evidence="6">Metapyrocatechase</fullName>
        <ecNumber evidence="5">1.13.11.2</ecNumber>
    </recommendedName>
    <alternativeName>
        <fullName evidence="14">CatO2ase</fullName>
    </alternativeName>
    <alternativeName>
        <fullName evidence="13">Catechol 2,3-dioxygenase</fullName>
    </alternativeName>
</protein>
<dbReference type="SUPFAM" id="SSF54593">
    <property type="entry name" value="Glyoxalase/Bleomycin resistance protein/Dihydroxybiphenyl dioxygenase"/>
    <property type="match status" value="1"/>
</dbReference>
<dbReference type="PROSITE" id="PS51819">
    <property type="entry name" value="VOC"/>
    <property type="match status" value="2"/>
</dbReference>
<evidence type="ECO:0000256" key="5">
    <source>
        <dbReference type="ARBA" id="ARBA00013117"/>
    </source>
</evidence>
<evidence type="ECO:0000256" key="1">
    <source>
        <dbReference type="ARBA" id="ARBA00000163"/>
    </source>
</evidence>
<keyword evidence="8" id="KW-0677">Repeat</keyword>
<dbReference type="RefSeq" id="WP_027851257.1">
    <property type="nucleotide sequence ID" value="NZ_BSOR01000035.1"/>
</dbReference>
<evidence type="ECO:0000256" key="6">
    <source>
        <dbReference type="ARBA" id="ARBA00022190"/>
    </source>
</evidence>
<dbReference type="Pfam" id="PF22247">
    <property type="entry name" value="Diox-like_N"/>
    <property type="match status" value="1"/>
</dbReference>
<organism evidence="17 18">
    <name type="scientific">Marinospirillum insulare</name>
    <dbReference type="NCBI Taxonomy" id="217169"/>
    <lineage>
        <taxon>Bacteria</taxon>
        <taxon>Pseudomonadati</taxon>
        <taxon>Pseudomonadota</taxon>
        <taxon>Gammaproteobacteria</taxon>
        <taxon>Oceanospirillales</taxon>
        <taxon>Oceanospirillaceae</taxon>
        <taxon>Marinospirillum</taxon>
    </lineage>
</organism>
<dbReference type="NCBIfam" id="TIGR03211">
    <property type="entry name" value="catechol_2_3"/>
    <property type="match status" value="1"/>
</dbReference>
<dbReference type="Gene3D" id="3.10.180.10">
    <property type="entry name" value="2,3-Dihydroxybiphenyl 1,2-Dioxygenase, domain 1"/>
    <property type="match status" value="2"/>
</dbReference>
<dbReference type="InterPro" id="IPR037523">
    <property type="entry name" value="VOC_core"/>
</dbReference>
<dbReference type="PANTHER" id="PTHR36113:SF1">
    <property type="entry name" value="GLYOXALASE_BLEOMYCIN RESISTANCE PROTEIN_DIOXYGENASE"/>
    <property type="match status" value="1"/>
</dbReference>
<dbReference type="EMBL" id="BSOR01000035">
    <property type="protein sequence ID" value="GLR64550.1"/>
    <property type="molecule type" value="Genomic_DNA"/>
</dbReference>
<evidence type="ECO:0000256" key="3">
    <source>
        <dbReference type="ARBA" id="ARBA00008784"/>
    </source>
</evidence>
<evidence type="ECO:0000256" key="4">
    <source>
        <dbReference type="ARBA" id="ARBA00011881"/>
    </source>
</evidence>
<dbReference type="Proteomes" id="UP001156682">
    <property type="component" value="Unassembled WGS sequence"/>
</dbReference>
<evidence type="ECO:0000256" key="14">
    <source>
        <dbReference type="ARBA" id="ARBA00031146"/>
    </source>
</evidence>
<comment type="similarity">
    <text evidence="3 15">Belongs to the extradiol ring-cleavage dioxygenase family.</text>
</comment>
<feature type="domain" description="VOC" evidence="16">
    <location>
        <begin position="7"/>
        <end position="122"/>
    </location>
</feature>
<evidence type="ECO:0000256" key="8">
    <source>
        <dbReference type="ARBA" id="ARBA00022737"/>
    </source>
</evidence>
<keyword evidence="7" id="KW-0479">Metal-binding</keyword>
<dbReference type="EC" id="1.13.11.2" evidence="5"/>
<reference evidence="18" key="1">
    <citation type="journal article" date="2019" name="Int. J. Syst. Evol. Microbiol.">
        <title>The Global Catalogue of Microorganisms (GCM) 10K type strain sequencing project: providing services to taxonomists for standard genome sequencing and annotation.</title>
        <authorList>
            <consortium name="The Broad Institute Genomics Platform"/>
            <consortium name="The Broad Institute Genome Sequencing Center for Infectious Disease"/>
            <person name="Wu L."/>
            <person name="Ma J."/>
        </authorList>
    </citation>
    <scope>NUCLEOTIDE SEQUENCE [LARGE SCALE GENOMIC DNA]</scope>
    <source>
        <strain evidence="18">NBRC 100033</strain>
    </source>
</reference>
<keyword evidence="10 15" id="KW-0223">Dioxygenase</keyword>
<keyword evidence="9 15" id="KW-0058">Aromatic hydrocarbons catabolism</keyword>
<comment type="catalytic activity">
    <reaction evidence="1">
        <text>catechol + O2 = (2Z,4E)-2-hydroxy-6-oxohexa-2,4-dienoate + H(+)</text>
        <dbReference type="Rhea" id="RHEA:17337"/>
        <dbReference type="ChEBI" id="CHEBI:15378"/>
        <dbReference type="ChEBI" id="CHEBI:15379"/>
        <dbReference type="ChEBI" id="CHEBI:18135"/>
        <dbReference type="ChEBI" id="CHEBI:71198"/>
        <dbReference type="EC" id="1.13.11.2"/>
    </reaction>
</comment>
<comment type="subunit">
    <text evidence="4">Homotetramer.</text>
</comment>
<evidence type="ECO:0000313" key="17">
    <source>
        <dbReference type="EMBL" id="GLR64550.1"/>
    </source>
</evidence>
<comment type="caution">
    <text evidence="17">The sequence shown here is derived from an EMBL/GenBank/DDBJ whole genome shotgun (WGS) entry which is preliminary data.</text>
</comment>
<evidence type="ECO:0000313" key="18">
    <source>
        <dbReference type="Proteomes" id="UP001156682"/>
    </source>
</evidence>